<dbReference type="WBParaSite" id="Pan_g17702.t1">
    <property type="protein sequence ID" value="Pan_g17702.t1"/>
    <property type="gene ID" value="Pan_g17702"/>
</dbReference>
<protein>
    <submittedName>
        <fullName evidence="2">Transposase</fullName>
    </submittedName>
</protein>
<dbReference type="Proteomes" id="UP000492821">
    <property type="component" value="Unassembled WGS sequence"/>
</dbReference>
<evidence type="ECO:0000313" key="1">
    <source>
        <dbReference type="Proteomes" id="UP000492821"/>
    </source>
</evidence>
<organism evidence="1 2">
    <name type="scientific">Panagrellus redivivus</name>
    <name type="common">Microworm</name>
    <dbReference type="NCBI Taxonomy" id="6233"/>
    <lineage>
        <taxon>Eukaryota</taxon>
        <taxon>Metazoa</taxon>
        <taxon>Ecdysozoa</taxon>
        <taxon>Nematoda</taxon>
        <taxon>Chromadorea</taxon>
        <taxon>Rhabditida</taxon>
        <taxon>Tylenchina</taxon>
        <taxon>Panagrolaimomorpha</taxon>
        <taxon>Panagrolaimoidea</taxon>
        <taxon>Panagrolaimidae</taxon>
        <taxon>Panagrellus</taxon>
    </lineage>
</organism>
<proteinExistence type="predicted"/>
<keyword evidence="1" id="KW-1185">Reference proteome</keyword>
<reference evidence="1" key="1">
    <citation type="journal article" date="2013" name="Genetics">
        <title>The draft genome and transcriptome of Panagrellus redivivus are shaped by the harsh demands of a free-living lifestyle.</title>
        <authorList>
            <person name="Srinivasan J."/>
            <person name="Dillman A.R."/>
            <person name="Macchietto M.G."/>
            <person name="Heikkinen L."/>
            <person name="Lakso M."/>
            <person name="Fracchia K.M."/>
            <person name="Antoshechkin I."/>
            <person name="Mortazavi A."/>
            <person name="Wong G."/>
            <person name="Sternberg P.W."/>
        </authorList>
    </citation>
    <scope>NUCLEOTIDE SEQUENCE [LARGE SCALE GENOMIC DNA]</scope>
    <source>
        <strain evidence="1">MT8872</strain>
    </source>
</reference>
<evidence type="ECO:0000313" key="2">
    <source>
        <dbReference type="WBParaSite" id="Pan_g17702.t1"/>
    </source>
</evidence>
<dbReference type="AlphaFoldDB" id="A0A7E4V9P9"/>
<reference evidence="2" key="2">
    <citation type="submission" date="2020-10" db="UniProtKB">
        <authorList>
            <consortium name="WormBaseParasite"/>
        </authorList>
    </citation>
    <scope>IDENTIFICATION</scope>
</reference>
<name>A0A7E4V9P9_PANRE</name>
<accession>A0A7E4V9P9</accession>
<sequence>MSGEGQNRFLRLSDDGTVATASALVLLTNGEGQNRLLRFSDDLTVATPSALVLLLISNNHFVAFDVIYGPKRCAICIDAIPSLALLNWPLRYRQLNTVENSIIMASTVADVYRRSDISSRMRLRCEKSQRN</sequence>